<sequence>MRLSVASQELNSVKASAQQAQREREQAKSAIATKEKLEKTRTEDIDQIWKQSRQRDEQLTTLLQETEARHAQCRTELRQMLEAEIQVCNKMKEECKRLTEQLEDSTDKSRAKVQDANKEYCKLKKELNESLAQKRTLEEQNSKKDKHIHELQSRLKQNDENTRKCVSCLPHEIT</sequence>
<protein>
    <submittedName>
        <fullName evidence="2">Uncharacterized protein</fullName>
    </submittedName>
</protein>
<name>A0A2B4SC29_STYPI</name>
<dbReference type="InterPro" id="IPR031887">
    <property type="entry name" value="SDCCAG8"/>
</dbReference>
<feature type="compositionally biased region" description="Basic and acidic residues" evidence="1">
    <location>
        <begin position="21"/>
        <end position="37"/>
    </location>
</feature>
<dbReference type="GO" id="GO:0005813">
    <property type="term" value="C:centrosome"/>
    <property type="evidence" value="ECO:0007669"/>
    <property type="project" value="InterPro"/>
</dbReference>
<dbReference type="GO" id="GO:0007098">
    <property type="term" value="P:centrosome cycle"/>
    <property type="evidence" value="ECO:0007669"/>
    <property type="project" value="InterPro"/>
</dbReference>
<dbReference type="Proteomes" id="UP000225706">
    <property type="component" value="Unassembled WGS sequence"/>
</dbReference>
<dbReference type="GO" id="GO:0030010">
    <property type="term" value="P:establishment of cell polarity"/>
    <property type="evidence" value="ECO:0007669"/>
    <property type="project" value="TreeGrafter"/>
</dbReference>
<evidence type="ECO:0000313" key="3">
    <source>
        <dbReference type="Proteomes" id="UP000225706"/>
    </source>
</evidence>
<dbReference type="PANTHER" id="PTHR34343:SF1">
    <property type="entry name" value="SEROLOGICALLY DEFINED COLON CANCER ANTIGEN 8"/>
    <property type="match status" value="1"/>
</dbReference>
<feature type="region of interest" description="Disordered" evidence="1">
    <location>
        <begin position="1"/>
        <end position="37"/>
    </location>
</feature>
<dbReference type="AlphaFoldDB" id="A0A2B4SC29"/>
<evidence type="ECO:0000256" key="1">
    <source>
        <dbReference type="SAM" id="MobiDB-lite"/>
    </source>
</evidence>
<dbReference type="GO" id="GO:0001764">
    <property type="term" value="P:neuron migration"/>
    <property type="evidence" value="ECO:0007669"/>
    <property type="project" value="TreeGrafter"/>
</dbReference>
<accession>A0A2B4SC29</accession>
<keyword evidence="3" id="KW-1185">Reference proteome</keyword>
<proteinExistence type="predicted"/>
<dbReference type="GO" id="GO:0035148">
    <property type="term" value="P:tube formation"/>
    <property type="evidence" value="ECO:0007669"/>
    <property type="project" value="TreeGrafter"/>
</dbReference>
<organism evidence="2 3">
    <name type="scientific">Stylophora pistillata</name>
    <name type="common">Smooth cauliflower coral</name>
    <dbReference type="NCBI Taxonomy" id="50429"/>
    <lineage>
        <taxon>Eukaryota</taxon>
        <taxon>Metazoa</taxon>
        <taxon>Cnidaria</taxon>
        <taxon>Anthozoa</taxon>
        <taxon>Hexacorallia</taxon>
        <taxon>Scleractinia</taxon>
        <taxon>Astrocoeniina</taxon>
        <taxon>Pocilloporidae</taxon>
        <taxon>Stylophora</taxon>
    </lineage>
</organism>
<evidence type="ECO:0000313" key="2">
    <source>
        <dbReference type="EMBL" id="PFX28234.1"/>
    </source>
</evidence>
<dbReference type="GO" id="GO:0005814">
    <property type="term" value="C:centriole"/>
    <property type="evidence" value="ECO:0007669"/>
    <property type="project" value="TreeGrafter"/>
</dbReference>
<dbReference type="Pfam" id="PF15964">
    <property type="entry name" value="CCCAP"/>
    <property type="match status" value="1"/>
</dbReference>
<gene>
    <name evidence="2" type="ORF">AWC38_SpisGene7063</name>
</gene>
<dbReference type="EMBL" id="LSMT01000087">
    <property type="protein sequence ID" value="PFX28234.1"/>
    <property type="molecule type" value="Genomic_DNA"/>
</dbReference>
<reference evidence="3" key="1">
    <citation type="journal article" date="2017" name="bioRxiv">
        <title>Comparative analysis of the genomes of Stylophora pistillata and Acropora digitifera provides evidence for extensive differences between species of corals.</title>
        <authorList>
            <person name="Voolstra C.R."/>
            <person name="Li Y."/>
            <person name="Liew Y.J."/>
            <person name="Baumgarten S."/>
            <person name="Zoccola D."/>
            <person name="Flot J.-F."/>
            <person name="Tambutte S."/>
            <person name="Allemand D."/>
            <person name="Aranda M."/>
        </authorList>
    </citation>
    <scope>NUCLEOTIDE SEQUENCE [LARGE SCALE GENOMIC DNA]</scope>
</reference>
<feature type="compositionally biased region" description="Polar residues" evidence="1">
    <location>
        <begin position="1"/>
        <end position="13"/>
    </location>
</feature>
<dbReference type="PANTHER" id="PTHR34343">
    <property type="entry name" value="SEROLOGICALLY DEFINED COLON CANCER ANTIGEN 8"/>
    <property type="match status" value="1"/>
</dbReference>
<dbReference type="OrthoDB" id="5974745at2759"/>
<comment type="caution">
    <text evidence="2">The sequence shown here is derived from an EMBL/GenBank/DDBJ whole genome shotgun (WGS) entry which is preliminary data.</text>
</comment>